<dbReference type="RefSeq" id="WP_217892390.1">
    <property type="nucleotide sequence ID" value="NZ_JAHSTS010000001.1"/>
</dbReference>
<evidence type="ECO:0000313" key="3">
    <source>
        <dbReference type="Proteomes" id="UP000765224"/>
    </source>
</evidence>
<organism evidence="2 3">
    <name type="scientific">Pseudomonas ekonensis</name>
    <dbReference type="NCBI Taxonomy" id="2842353"/>
    <lineage>
        <taxon>Bacteria</taxon>
        <taxon>Pseudomonadati</taxon>
        <taxon>Pseudomonadota</taxon>
        <taxon>Gammaproteobacteria</taxon>
        <taxon>Pseudomonadales</taxon>
        <taxon>Pseudomonadaceae</taxon>
        <taxon>Pseudomonas</taxon>
    </lineage>
</organism>
<name>A0ABS6PFR4_9PSED</name>
<proteinExistence type="predicted"/>
<feature type="transmembrane region" description="Helical" evidence="1">
    <location>
        <begin position="12"/>
        <end position="32"/>
    </location>
</feature>
<sequence>MTRRMFANRRIGYWLLGVLFVNAIFLAFLIVGNSSKERDLERVKTKEPLLIEGQGGDDNYYVLPMGTTLYHDKSFPEGHDRYVVYLNHKGSIAHEEVPMKPEYGGSFIDPLWLQNIDADTLKDIFKRFPLSKKDISAALKANEITKDDLADIIRSMPD</sequence>
<reference evidence="2 3" key="1">
    <citation type="submission" date="2021-06" db="EMBL/GenBank/DDBJ databases">
        <title>Updating the genus Pseudomonas: Description of 43 new species and partition of the Pseudomonas putida group.</title>
        <authorList>
            <person name="Girard L."/>
            <person name="Lood C."/>
            <person name="Vandamme P."/>
            <person name="Rokni-Zadeh H."/>
            <person name="Van Noort V."/>
            <person name="Hofte M."/>
            <person name="Lavigne R."/>
            <person name="De Mot R."/>
        </authorList>
    </citation>
    <scope>NUCLEOTIDE SEQUENCE [LARGE SCALE GENOMIC DNA]</scope>
    <source>
        <strain evidence="2 3">COR58</strain>
    </source>
</reference>
<comment type="caution">
    <text evidence="2">The sequence shown here is derived from an EMBL/GenBank/DDBJ whole genome shotgun (WGS) entry which is preliminary data.</text>
</comment>
<keyword evidence="1" id="KW-0812">Transmembrane</keyword>
<keyword evidence="3" id="KW-1185">Reference proteome</keyword>
<dbReference type="EMBL" id="JAHSTS010000001">
    <property type="protein sequence ID" value="MBV4458816.1"/>
    <property type="molecule type" value="Genomic_DNA"/>
</dbReference>
<keyword evidence="1" id="KW-1133">Transmembrane helix</keyword>
<evidence type="ECO:0000313" key="2">
    <source>
        <dbReference type="EMBL" id="MBV4458816.1"/>
    </source>
</evidence>
<protein>
    <submittedName>
        <fullName evidence="2">Uncharacterized protein</fullName>
    </submittedName>
</protein>
<dbReference type="Proteomes" id="UP000765224">
    <property type="component" value="Unassembled WGS sequence"/>
</dbReference>
<evidence type="ECO:0000256" key="1">
    <source>
        <dbReference type="SAM" id="Phobius"/>
    </source>
</evidence>
<keyword evidence="1" id="KW-0472">Membrane</keyword>
<accession>A0ABS6PFR4</accession>
<gene>
    <name evidence="2" type="ORF">KVG96_12715</name>
</gene>